<dbReference type="Pfam" id="PF15595">
    <property type="entry name" value="Imm51"/>
    <property type="match status" value="1"/>
</dbReference>
<dbReference type="InterPro" id="IPR028956">
    <property type="entry name" value="Imm51"/>
</dbReference>
<evidence type="ECO:0000313" key="1">
    <source>
        <dbReference type="EMBL" id="GIG12676.1"/>
    </source>
</evidence>
<evidence type="ECO:0008006" key="3">
    <source>
        <dbReference type="Google" id="ProtNLM"/>
    </source>
</evidence>
<dbReference type="Proteomes" id="UP000660339">
    <property type="component" value="Unassembled WGS sequence"/>
</dbReference>
<protein>
    <recommendedName>
        <fullName evidence="3">Immunity protein 51 of polymorphic toxin system</fullName>
    </recommendedName>
</protein>
<evidence type="ECO:0000313" key="2">
    <source>
        <dbReference type="Proteomes" id="UP000660339"/>
    </source>
</evidence>
<accession>A0A8J3PCQ6</accession>
<dbReference type="EMBL" id="BONJ01000002">
    <property type="protein sequence ID" value="GIG12676.1"/>
    <property type="molecule type" value="Genomic_DNA"/>
</dbReference>
<dbReference type="AlphaFoldDB" id="A0A8J3PCQ6"/>
<organism evidence="1 2">
    <name type="scientific">Catellatospora methionotrophica</name>
    <dbReference type="NCBI Taxonomy" id="121620"/>
    <lineage>
        <taxon>Bacteria</taxon>
        <taxon>Bacillati</taxon>
        <taxon>Actinomycetota</taxon>
        <taxon>Actinomycetes</taxon>
        <taxon>Micromonosporales</taxon>
        <taxon>Micromonosporaceae</taxon>
        <taxon>Catellatospora</taxon>
    </lineage>
</organism>
<sequence length="118" mass="12803">MWDASPMKPLTLMETDPGEFSLLLDTGGLAVDDLIQELGHEPNGYFWEGIAELIVANEAPELDGRVDYDPEAGMFCARSQDRAALEDLGARMSVAATDPGRLRELVALAVATGFEFDD</sequence>
<gene>
    <name evidence="1" type="ORF">Cme02nite_10080</name>
</gene>
<reference evidence="1" key="1">
    <citation type="submission" date="2021-01" db="EMBL/GenBank/DDBJ databases">
        <title>Whole genome shotgun sequence of Catellatospora methionotrophica NBRC 14553.</title>
        <authorList>
            <person name="Komaki H."/>
            <person name="Tamura T."/>
        </authorList>
    </citation>
    <scope>NUCLEOTIDE SEQUENCE</scope>
    <source>
        <strain evidence="1">NBRC 14553</strain>
    </source>
</reference>
<proteinExistence type="predicted"/>
<comment type="caution">
    <text evidence="1">The sequence shown here is derived from an EMBL/GenBank/DDBJ whole genome shotgun (WGS) entry which is preliminary data.</text>
</comment>
<name>A0A8J3PCQ6_9ACTN</name>
<keyword evidence="2" id="KW-1185">Reference proteome</keyword>